<evidence type="ECO:0000256" key="5">
    <source>
        <dbReference type="ARBA" id="ARBA00022448"/>
    </source>
</evidence>
<dbReference type="RefSeq" id="YP_006665932.1">
    <property type="nucleotide sequence ID" value="NC_018547.1"/>
</dbReference>
<protein>
    <recommendedName>
        <fullName evidence="4">NADH-ubiquinone oxidoreductase chain 6</fullName>
        <ecNumber evidence="3">7.1.1.2</ecNumber>
    </recommendedName>
    <alternativeName>
        <fullName evidence="14">NADH dehydrogenase subunit 6</fullName>
    </alternativeName>
</protein>
<feature type="transmembrane region" description="Helical" evidence="16">
    <location>
        <begin position="139"/>
        <end position="161"/>
    </location>
</feature>
<comment type="subcellular location">
    <subcellularLocation>
        <location evidence="1">Mitochondrion membrane</location>
        <topology evidence="1">Multi-pass membrane protein</topology>
    </subcellularLocation>
</comment>
<evidence type="ECO:0000256" key="2">
    <source>
        <dbReference type="ARBA" id="ARBA00005698"/>
    </source>
</evidence>
<keyword evidence="11" id="KW-0520">NAD</keyword>
<reference evidence="17" key="1">
    <citation type="journal article" date="2012" name="DNA Cell Biol.">
        <title>The complete mitochondrial genome of Leucoptera malifoliella Costa (Lepidoptera: Lyonetiidae).</title>
        <authorList>
            <person name="Wu Y.P."/>
            <person name="Zhao J.L."/>
            <person name="Su T.J."/>
            <person name="Li J."/>
            <person name="Yu F."/>
            <person name="Chesters D."/>
            <person name="Fan R.J."/>
            <person name="Chen M.C."/>
            <person name="Wu C.S."/>
            <person name="Zhu C.D."/>
        </authorList>
    </citation>
    <scope>NUCLEOTIDE SEQUENCE</scope>
</reference>
<keyword evidence="10 16" id="KW-1133">Transmembrane helix</keyword>
<evidence type="ECO:0000256" key="15">
    <source>
        <dbReference type="ARBA" id="ARBA00049551"/>
    </source>
</evidence>
<evidence type="ECO:0000256" key="1">
    <source>
        <dbReference type="ARBA" id="ARBA00004225"/>
    </source>
</evidence>
<evidence type="ECO:0000256" key="10">
    <source>
        <dbReference type="ARBA" id="ARBA00022989"/>
    </source>
</evidence>
<feature type="transmembrane region" description="Helical" evidence="16">
    <location>
        <begin position="48"/>
        <end position="70"/>
    </location>
</feature>
<keyword evidence="7 16" id="KW-0812">Transmembrane</keyword>
<feature type="transmembrane region" description="Helical" evidence="16">
    <location>
        <begin position="12"/>
        <end position="42"/>
    </location>
</feature>
<evidence type="ECO:0000313" key="17">
    <source>
        <dbReference type="EMBL" id="AER38737.1"/>
    </source>
</evidence>
<evidence type="ECO:0000256" key="12">
    <source>
        <dbReference type="ARBA" id="ARBA00023128"/>
    </source>
</evidence>
<gene>
    <name evidence="17" type="primary">ND6</name>
</gene>
<keyword evidence="9" id="KW-0249">Electron transport</keyword>
<comment type="catalytic activity">
    <reaction evidence="15">
        <text>a ubiquinone + NADH + 5 H(+)(in) = a ubiquinol + NAD(+) + 4 H(+)(out)</text>
        <dbReference type="Rhea" id="RHEA:29091"/>
        <dbReference type="Rhea" id="RHEA-COMP:9565"/>
        <dbReference type="Rhea" id="RHEA-COMP:9566"/>
        <dbReference type="ChEBI" id="CHEBI:15378"/>
        <dbReference type="ChEBI" id="CHEBI:16389"/>
        <dbReference type="ChEBI" id="CHEBI:17976"/>
        <dbReference type="ChEBI" id="CHEBI:57540"/>
        <dbReference type="ChEBI" id="CHEBI:57945"/>
        <dbReference type="EC" id="7.1.1.2"/>
    </reaction>
</comment>
<evidence type="ECO:0000256" key="13">
    <source>
        <dbReference type="ARBA" id="ARBA00023136"/>
    </source>
</evidence>
<dbReference type="EMBL" id="JN790955">
    <property type="protein sequence ID" value="AER38737.1"/>
    <property type="molecule type" value="Genomic_DNA"/>
</dbReference>
<feature type="transmembrane region" description="Helical" evidence="16">
    <location>
        <begin position="82"/>
        <end position="99"/>
    </location>
</feature>
<evidence type="ECO:0000256" key="8">
    <source>
        <dbReference type="ARBA" id="ARBA00022967"/>
    </source>
</evidence>
<dbReference type="GO" id="GO:0008137">
    <property type="term" value="F:NADH dehydrogenase (ubiquinone) activity"/>
    <property type="evidence" value="ECO:0007669"/>
    <property type="project" value="UniProtKB-EC"/>
</dbReference>
<keyword evidence="6" id="KW-0679">Respiratory chain</keyword>
<dbReference type="AlphaFoldDB" id="J7F1G2"/>
<geneLocation type="mitochondrion" evidence="17"/>
<dbReference type="GeneID" id="13540130"/>
<dbReference type="GO" id="GO:0031966">
    <property type="term" value="C:mitochondrial membrane"/>
    <property type="evidence" value="ECO:0007669"/>
    <property type="project" value="UniProtKB-SubCell"/>
</dbReference>
<proteinExistence type="inferred from homology"/>
<dbReference type="EC" id="7.1.1.2" evidence="3"/>
<accession>J7F1G2</accession>
<comment type="similarity">
    <text evidence="2">Belongs to the complex I subunit 6 family.</text>
</comment>
<evidence type="ECO:0000256" key="14">
    <source>
        <dbReference type="ARBA" id="ARBA00031019"/>
    </source>
</evidence>
<keyword evidence="5" id="KW-0813">Transport</keyword>
<dbReference type="PANTHER" id="PTHR11435">
    <property type="entry name" value="NADH UBIQUINONE OXIDOREDUCTASE SUBUNIT ND6"/>
    <property type="match status" value="1"/>
</dbReference>
<dbReference type="InterPro" id="IPR050269">
    <property type="entry name" value="ComplexI_Subunit6"/>
</dbReference>
<keyword evidence="13 16" id="KW-0472">Membrane</keyword>
<evidence type="ECO:0000256" key="6">
    <source>
        <dbReference type="ARBA" id="ARBA00022660"/>
    </source>
</evidence>
<evidence type="ECO:0000256" key="4">
    <source>
        <dbReference type="ARBA" id="ARBA00021095"/>
    </source>
</evidence>
<evidence type="ECO:0000256" key="16">
    <source>
        <dbReference type="SAM" id="Phobius"/>
    </source>
</evidence>
<dbReference type="PANTHER" id="PTHR11435:SF1">
    <property type="entry name" value="NADH-UBIQUINONE OXIDOREDUCTASE CHAIN 6"/>
    <property type="match status" value="1"/>
</dbReference>
<evidence type="ECO:0000256" key="7">
    <source>
        <dbReference type="ARBA" id="ARBA00022692"/>
    </source>
</evidence>
<evidence type="ECO:0000256" key="3">
    <source>
        <dbReference type="ARBA" id="ARBA00012944"/>
    </source>
</evidence>
<keyword evidence="8" id="KW-1278">Translocase</keyword>
<organism evidence="17">
    <name type="scientific">Leucoptera malifoliella</name>
    <name type="common">pear leaf blister moth</name>
    <dbReference type="NCBI Taxonomy" id="753488"/>
    <lineage>
        <taxon>Eukaryota</taxon>
        <taxon>Metazoa</taxon>
        <taxon>Ecdysozoa</taxon>
        <taxon>Arthropoda</taxon>
        <taxon>Hexapoda</taxon>
        <taxon>Insecta</taxon>
        <taxon>Pterygota</taxon>
        <taxon>Neoptera</taxon>
        <taxon>Endopterygota</taxon>
        <taxon>Lepidoptera</taxon>
        <taxon>Glossata</taxon>
        <taxon>Ditrysia</taxon>
        <taxon>Yponomeutoidea</taxon>
        <taxon>Lyonetiidae</taxon>
        <taxon>Leucoptera</taxon>
    </lineage>
</organism>
<name>J7F1G2_9NEOP</name>
<dbReference type="CTD" id="4541"/>
<keyword evidence="12 17" id="KW-0496">Mitochondrion</keyword>
<evidence type="ECO:0000256" key="9">
    <source>
        <dbReference type="ARBA" id="ARBA00022982"/>
    </source>
</evidence>
<evidence type="ECO:0000256" key="11">
    <source>
        <dbReference type="ARBA" id="ARBA00023027"/>
    </source>
</evidence>
<sequence length="173" mass="20858">MFNFLINMIMMISILIFFMKTPLSLGMLIIIQTSLICLMLGMIINSYWFSYILFMVFIGGMLILFIYVSSIASNEIFSFQKFLLFTLMFMFLSINFYLYNKFNLNNFNMNYEMHPLNYNFIHMNYEYKLNNSKMYNNNMWMMMNMLIIYLFITLIAVIKIININYGPLRSTNY</sequence>